<organism evidence="2 3">
    <name type="scientific">Litoreibacter meonggei</name>
    <dbReference type="NCBI Taxonomy" id="1049199"/>
    <lineage>
        <taxon>Bacteria</taxon>
        <taxon>Pseudomonadati</taxon>
        <taxon>Pseudomonadota</taxon>
        <taxon>Alphaproteobacteria</taxon>
        <taxon>Rhodobacterales</taxon>
        <taxon>Roseobacteraceae</taxon>
        <taxon>Litoreibacter</taxon>
    </lineage>
</organism>
<dbReference type="Proteomes" id="UP000269157">
    <property type="component" value="Unassembled WGS sequence"/>
</dbReference>
<dbReference type="AlphaFoldDB" id="A0A497VXQ2"/>
<dbReference type="EMBL" id="RCCE01000004">
    <property type="protein sequence ID" value="RLJ41663.1"/>
    <property type="molecule type" value="Genomic_DNA"/>
</dbReference>
<evidence type="ECO:0000259" key="1">
    <source>
        <dbReference type="Pfam" id="PF20057"/>
    </source>
</evidence>
<dbReference type="OrthoDB" id="7476630at2"/>
<dbReference type="Pfam" id="PF20057">
    <property type="entry name" value="DUF6456"/>
    <property type="match status" value="1"/>
</dbReference>
<keyword evidence="3" id="KW-1185">Reference proteome</keyword>
<protein>
    <recommendedName>
        <fullName evidence="1">DUF6456 domain-containing protein</fullName>
    </recommendedName>
</protein>
<evidence type="ECO:0000313" key="3">
    <source>
        <dbReference type="Proteomes" id="UP000269157"/>
    </source>
</evidence>
<proteinExistence type="predicted"/>
<name>A0A497VXQ2_9RHOB</name>
<accession>A0A497VXQ2</accession>
<evidence type="ECO:0000313" key="2">
    <source>
        <dbReference type="EMBL" id="RLJ41663.1"/>
    </source>
</evidence>
<comment type="caution">
    <text evidence="2">The sequence shown here is derived from an EMBL/GenBank/DDBJ whole genome shotgun (WGS) entry which is preliminary data.</text>
</comment>
<feature type="domain" description="DUF6456" evidence="1">
    <location>
        <begin position="246"/>
        <end position="381"/>
    </location>
</feature>
<reference evidence="2 3" key="1">
    <citation type="submission" date="2018-10" db="EMBL/GenBank/DDBJ databases">
        <title>Genomic Encyclopedia of Archaeal and Bacterial Type Strains, Phase II (KMG-II): from individual species to whole genera.</title>
        <authorList>
            <person name="Goeker M."/>
        </authorList>
    </citation>
    <scope>NUCLEOTIDE SEQUENCE [LARGE SCALE GENOMIC DNA]</scope>
    <source>
        <strain evidence="2 3">DSM 29466</strain>
    </source>
</reference>
<gene>
    <name evidence="2" type="ORF">BCF46_2629</name>
</gene>
<sequence>MFSAAISPPDSLFPNWIPEAARRYLIHTEKGLSLRDLARREGCHASTILRQVRRFENRRDDPLVDEALLRLSNDLNTRETTASLQGPQNMTAHARNHSETYSKPITAHITTGPSLLDDDEKLAREARRVLRRLCETGAVLALAADMDKAVVLRSFKDGPPTRTAVVPRDVAQAFALKDWISCSRLGRVASYTITSAGRAALKGYLTEDMERKRRARGDQDGVSPFRDPQADWEAKMGHVTSDGMARPTMAESPLAMLARRRDKEGRSFLAADLVQAGERFREDYELAQMGQGAAQHWDKFMASGDRSVLTGDNAIAEGAKAARERMLSALDELGPGLSDIIMRCCCFLEGLETAEKRMGWSARSGKVVLRIALQRLHRHYMDANGHVSAMIG</sequence>
<dbReference type="InterPro" id="IPR045599">
    <property type="entry name" value="DUF6456"/>
</dbReference>